<feature type="transmembrane region" description="Helical" evidence="1">
    <location>
        <begin position="65"/>
        <end position="82"/>
    </location>
</feature>
<feature type="transmembrane region" description="Helical" evidence="1">
    <location>
        <begin position="29"/>
        <end position="53"/>
    </location>
</feature>
<name>A0A5S3YNJ1_9GAMM</name>
<dbReference type="InterPro" id="IPR036691">
    <property type="entry name" value="Endo/exonu/phosph_ase_sf"/>
</dbReference>
<organism evidence="3 4">
    <name type="scientific">Pseudoalteromonas phenolica</name>
    <dbReference type="NCBI Taxonomy" id="161398"/>
    <lineage>
        <taxon>Bacteria</taxon>
        <taxon>Pseudomonadati</taxon>
        <taxon>Pseudomonadota</taxon>
        <taxon>Gammaproteobacteria</taxon>
        <taxon>Alteromonadales</taxon>
        <taxon>Pseudoalteromonadaceae</taxon>
        <taxon>Pseudoalteromonas</taxon>
    </lineage>
</organism>
<dbReference type="Pfam" id="PF03372">
    <property type="entry name" value="Exo_endo_phos"/>
    <property type="match status" value="1"/>
</dbReference>
<dbReference type="Proteomes" id="UP000307362">
    <property type="component" value="Unassembled WGS sequence"/>
</dbReference>
<sequence length="347" mass="39796">MLGYKRPKFLIFVSPELKFSYVDTRLGDALLFILLLIELILLALILLPLVALSGDYYLLDLLSNFQLHFFILALFFCIPLLLKSVKLGVLSAFLSIIIFASSHLWWFSNKVPLSSGYLDTPHKLHIVQANLSYYNPLLRTAVEELIELGADLYLFYEFNRKQKPLFVEIADKRYTFGDDDYDSFPDGMGIISKYPLSNIKKHKILPIKGSVITLTLQLPNQKLDLILLHPPSPRSPDKWQKRNVLLGSVQPLVELASSKHILVAGDFNTTPWSNHFPHHHQITPCYQQTDMYVSWHASKYLHPYGWLTGLPIDHCLTSKSVKVYQFKTHSLPGSDHLALDYKIFLID</sequence>
<accession>A0A5S3YNJ1</accession>
<keyword evidence="1" id="KW-1133">Transmembrane helix</keyword>
<feature type="domain" description="Endonuclease/exonuclease/phosphatase" evidence="2">
    <location>
        <begin position="180"/>
        <end position="336"/>
    </location>
</feature>
<keyword evidence="1" id="KW-0472">Membrane</keyword>
<evidence type="ECO:0000256" key="1">
    <source>
        <dbReference type="SAM" id="Phobius"/>
    </source>
</evidence>
<dbReference type="SUPFAM" id="SSF56219">
    <property type="entry name" value="DNase I-like"/>
    <property type="match status" value="1"/>
</dbReference>
<gene>
    <name evidence="3" type="ORF">CWB73_18525</name>
</gene>
<dbReference type="OrthoDB" id="5902906at2"/>
<reference evidence="3 4" key="1">
    <citation type="submission" date="2017-12" db="EMBL/GenBank/DDBJ databases">
        <authorList>
            <person name="Paulsen S."/>
            <person name="Gram L.K."/>
        </authorList>
    </citation>
    <scope>NUCLEOTIDE SEQUENCE [LARGE SCALE GENOMIC DNA]</scope>
    <source>
        <strain evidence="3 4">S1189</strain>
    </source>
</reference>
<reference evidence="4" key="2">
    <citation type="submission" date="2019-06" db="EMBL/GenBank/DDBJ databases">
        <title>Co-occurence of chitin degradation, pigmentation and bioactivity in marine Pseudoalteromonas.</title>
        <authorList>
            <person name="Sonnenschein E.C."/>
            <person name="Bech P.K."/>
        </authorList>
    </citation>
    <scope>NUCLEOTIDE SEQUENCE [LARGE SCALE GENOMIC DNA]</scope>
    <source>
        <strain evidence="4">S1189</strain>
    </source>
</reference>
<keyword evidence="1" id="KW-0812">Transmembrane</keyword>
<evidence type="ECO:0000313" key="3">
    <source>
        <dbReference type="EMBL" id="TMP77812.1"/>
    </source>
</evidence>
<dbReference type="GO" id="GO:0003824">
    <property type="term" value="F:catalytic activity"/>
    <property type="evidence" value="ECO:0007669"/>
    <property type="project" value="InterPro"/>
</dbReference>
<dbReference type="EMBL" id="PNCM01000049">
    <property type="protein sequence ID" value="TMP77812.1"/>
    <property type="molecule type" value="Genomic_DNA"/>
</dbReference>
<comment type="caution">
    <text evidence="3">The sequence shown here is derived from an EMBL/GenBank/DDBJ whole genome shotgun (WGS) entry which is preliminary data.</text>
</comment>
<protein>
    <recommendedName>
        <fullName evidence="2">Endonuclease/exonuclease/phosphatase domain-containing protein</fullName>
    </recommendedName>
</protein>
<dbReference type="AlphaFoldDB" id="A0A5S3YNJ1"/>
<proteinExistence type="predicted"/>
<dbReference type="InterPro" id="IPR005135">
    <property type="entry name" value="Endo/exonuclease/phosphatase"/>
</dbReference>
<feature type="transmembrane region" description="Helical" evidence="1">
    <location>
        <begin position="89"/>
        <end position="107"/>
    </location>
</feature>
<dbReference type="Gene3D" id="3.60.10.10">
    <property type="entry name" value="Endonuclease/exonuclease/phosphatase"/>
    <property type="match status" value="1"/>
</dbReference>
<evidence type="ECO:0000313" key="4">
    <source>
        <dbReference type="Proteomes" id="UP000307362"/>
    </source>
</evidence>
<evidence type="ECO:0000259" key="2">
    <source>
        <dbReference type="Pfam" id="PF03372"/>
    </source>
</evidence>